<evidence type="ECO:0000313" key="3">
    <source>
        <dbReference type="Proteomes" id="UP000239209"/>
    </source>
</evidence>
<accession>A0A2T0RI44</accession>
<dbReference type="InterPro" id="IPR052514">
    <property type="entry name" value="SAM-dependent_MTase"/>
</dbReference>
<keyword evidence="2" id="KW-0808">Transferase</keyword>
<organism evidence="2 3">
    <name type="scientific">Pseudosporangium ferrugineum</name>
    <dbReference type="NCBI Taxonomy" id="439699"/>
    <lineage>
        <taxon>Bacteria</taxon>
        <taxon>Bacillati</taxon>
        <taxon>Actinomycetota</taxon>
        <taxon>Actinomycetes</taxon>
        <taxon>Micromonosporales</taxon>
        <taxon>Micromonosporaceae</taxon>
        <taxon>Pseudosporangium</taxon>
    </lineage>
</organism>
<dbReference type="Gene3D" id="3.40.50.150">
    <property type="entry name" value="Vaccinia Virus protein VP39"/>
    <property type="match status" value="1"/>
</dbReference>
<dbReference type="AlphaFoldDB" id="A0A2T0RI44"/>
<dbReference type="Proteomes" id="UP000239209">
    <property type="component" value="Unassembled WGS sequence"/>
</dbReference>
<keyword evidence="3" id="KW-1185">Reference proteome</keyword>
<proteinExistence type="predicted"/>
<dbReference type="InterPro" id="IPR029063">
    <property type="entry name" value="SAM-dependent_MTases_sf"/>
</dbReference>
<evidence type="ECO:0000313" key="2">
    <source>
        <dbReference type="EMBL" id="PRY20792.1"/>
    </source>
</evidence>
<dbReference type="EMBL" id="PVZG01000022">
    <property type="protein sequence ID" value="PRY20792.1"/>
    <property type="molecule type" value="Genomic_DNA"/>
</dbReference>
<sequence length="256" mass="27531">MDSRRDAVAALLADPAAAPIRRSLEFYYGNPAQDAAMDAFYASLVRPGDLVFDVGAHVGDRIGSFRRLGARVVAVEPQPLCVRAIREIYAGDDAVTCVEAVCGADETTVTFHVNSANPTVSTASAEFVRAADGAQGWQDQVWDERFDVLSVTLDGLIAAYGTPAFVKIDVEGFEDAVLAGLGSAVPALSFEFTTIGRAVAQRCLDRAAALGFTRYNVSMGERMRLDLDEWVPVEAMAAHLRELPHEANAGDVYCLR</sequence>
<dbReference type="SUPFAM" id="SSF53335">
    <property type="entry name" value="S-adenosyl-L-methionine-dependent methyltransferases"/>
    <property type="match status" value="1"/>
</dbReference>
<evidence type="ECO:0000259" key="1">
    <source>
        <dbReference type="Pfam" id="PF05050"/>
    </source>
</evidence>
<name>A0A2T0RI44_9ACTN</name>
<reference evidence="2 3" key="1">
    <citation type="submission" date="2018-03" db="EMBL/GenBank/DDBJ databases">
        <title>Genomic Encyclopedia of Archaeal and Bacterial Type Strains, Phase II (KMG-II): from individual species to whole genera.</title>
        <authorList>
            <person name="Goeker M."/>
        </authorList>
    </citation>
    <scope>NUCLEOTIDE SEQUENCE [LARGE SCALE GENOMIC DNA]</scope>
    <source>
        <strain evidence="2 3">DSM 45348</strain>
    </source>
</reference>
<dbReference type="GO" id="GO:0008168">
    <property type="term" value="F:methyltransferase activity"/>
    <property type="evidence" value="ECO:0007669"/>
    <property type="project" value="UniProtKB-KW"/>
</dbReference>
<dbReference type="NCBIfam" id="TIGR01444">
    <property type="entry name" value="fkbM_fam"/>
    <property type="match status" value="1"/>
</dbReference>
<keyword evidence="2" id="KW-0489">Methyltransferase</keyword>
<dbReference type="InterPro" id="IPR006342">
    <property type="entry name" value="FkbM_mtfrase"/>
</dbReference>
<dbReference type="Pfam" id="PF05050">
    <property type="entry name" value="Methyltransf_21"/>
    <property type="match status" value="1"/>
</dbReference>
<dbReference type="GO" id="GO:0032259">
    <property type="term" value="P:methylation"/>
    <property type="evidence" value="ECO:0007669"/>
    <property type="project" value="UniProtKB-KW"/>
</dbReference>
<dbReference type="PANTHER" id="PTHR34203:SF15">
    <property type="entry name" value="SLL1173 PROTEIN"/>
    <property type="match status" value="1"/>
</dbReference>
<dbReference type="RefSeq" id="WP_106130494.1">
    <property type="nucleotide sequence ID" value="NZ_PVZG01000022.1"/>
</dbReference>
<comment type="caution">
    <text evidence="2">The sequence shown here is derived from an EMBL/GenBank/DDBJ whole genome shotgun (WGS) entry which is preliminary data.</text>
</comment>
<dbReference type="OrthoDB" id="7542440at2"/>
<feature type="domain" description="Methyltransferase FkbM" evidence="1">
    <location>
        <begin position="53"/>
        <end position="184"/>
    </location>
</feature>
<gene>
    <name evidence="2" type="ORF">CLV70_12231</name>
</gene>
<protein>
    <submittedName>
        <fullName evidence="2">FkbM family methyltransferase</fullName>
    </submittedName>
</protein>
<dbReference type="PANTHER" id="PTHR34203">
    <property type="entry name" value="METHYLTRANSFERASE, FKBM FAMILY PROTEIN"/>
    <property type="match status" value="1"/>
</dbReference>